<dbReference type="InParanoid" id="W4K2L7"/>
<sequence length="107" mass="11499">MSVAEPTHAPEVALMPESKILGPFAHYDIVPIDTASPSFQTSKAIYQKAKSKAVDHLGGVIPAHVLQTRSTPNPIDTPKTSWARSFSVMSQVQGPVPANSAVFECER</sequence>
<accession>W4K2L7</accession>
<dbReference type="RefSeq" id="XP_009549541.1">
    <property type="nucleotide sequence ID" value="XM_009551246.1"/>
</dbReference>
<dbReference type="HOGENOM" id="CLU_2210398_0_0_1"/>
<dbReference type="AlphaFoldDB" id="W4K2L7"/>
<dbReference type="EMBL" id="KI925461">
    <property type="protein sequence ID" value="ETW79296.1"/>
    <property type="molecule type" value="Genomic_DNA"/>
</dbReference>
<evidence type="ECO:0000313" key="2">
    <source>
        <dbReference type="Proteomes" id="UP000030671"/>
    </source>
</evidence>
<reference evidence="1 2" key="1">
    <citation type="journal article" date="2012" name="New Phytol.">
        <title>Insight into trade-off between wood decay and parasitism from the genome of a fungal forest pathogen.</title>
        <authorList>
            <person name="Olson A."/>
            <person name="Aerts A."/>
            <person name="Asiegbu F."/>
            <person name="Belbahri L."/>
            <person name="Bouzid O."/>
            <person name="Broberg A."/>
            <person name="Canback B."/>
            <person name="Coutinho P.M."/>
            <person name="Cullen D."/>
            <person name="Dalman K."/>
            <person name="Deflorio G."/>
            <person name="van Diepen L.T."/>
            <person name="Dunand C."/>
            <person name="Duplessis S."/>
            <person name="Durling M."/>
            <person name="Gonthier P."/>
            <person name="Grimwood J."/>
            <person name="Fossdal C.G."/>
            <person name="Hansson D."/>
            <person name="Henrissat B."/>
            <person name="Hietala A."/>
            <person name="Himmelstrand K."/>
            <person name="Hoffmeister D."/>
            <person name="Hogberg N."/>
            <person name="James T.Y."/>
            <person name="Karlsson M."/>
            <person name="Kohler A."/>
            <person name="Kues U."/>
            <person name="Lee Y.H."/>
            <person name="Lin Y.C."/>
            <person name="Lind M."/>
            <person name="Lindquist E."/>
            <person name="Lombard V."/>
            <person name="Lucas S."/>
            <person name="Lunden K."/>
            <person name="Morin E."/>
            <person name="Murat C."/>
            <person name="Park J."/>
            <person name="Raffaello T."/>
            <person name="Rouze P."/>
            <person name="Salamov A."/>
            <person name="Schmutz J."/>
            <person name="Solheim H."/>
            <person name="Stahlberg J."/>
            <person name="Velez H."/>
            <person name="de Vries R.P."/>
            <person name="Wiebenga A."/>
            <person name="Woodward S."/>
            <person name="Yakovlev I."/>
            <person name="Garbelotto M."/>
            <person name="Martin F."/>
            <person name="Grigoriev I.V."/>
            <person name="Stenlid J."/>
        </authorList>
    </citation>
    <scope>NUCLEOTIDE SEQUENCE [LARGE SCALE GENOMIC DNA]</scope>
    <source>
        <strain evidence="1 2">TC 32-1</strain>
    </source>
</reference>
<dbReference type="Proteomes" id="UP000030671">
    <property type="component" value="Unassembled WGS sequence"/>
</dbReference>
<dbReference type="GeneID" id="20676411"/>
<gene>
    <name evidence="1" type="ORF">HETIRDRAFT_453742</name>
</gene>
<keyword evidence="2" id="KW-1185">Reference proteome</keyword>
<protein>
    <submittedName>
        <fullName evidence="1">Uncharacterized protein</fullName>
    </submittedName>
</protein>
<evidence type="ECO:0000313" key="1">
    <source>
        <dbReference type="EMBL" id="ETW79296.1"/>
    </source>
</evidence>
<dbReference type="KEGG" id="hir:HETIRDRAFT_453742"/>
<organism evidence="1 2">
    <name type="scientific">Heterobasidion irregulare (strain TC 32-1)</name>
    <dbReference type="NCBI Taxonomy" id="747525"/>
    <lineage>
        <taxon>Eukaryota</taxon>
        <taxon>Fungi</taxon>
        <taxon>Dikarya</taxon>
        <taxon>Basidiomycota</taxon>
        <taxon>Agaricomycotina</taxon>
        <taxon>Agaricomycetes</taxon>
        <taxon>Russulales</taxon>
        <taxon>Bondarzewiaceae</taxon>
        <taxon>Heterobasidion</taxon>
        <taxon>Heterobasidion annosum species complex</taxon>
    </lineage>
</organism>
<name>W4K2L7_HETIT</name>
<proteinExistence type="predicted"/>